<keyword evidence="1" id="KW-1133">Transmembrane helix</keyword>
<dbReference type="Proteomes" id="UP001143372">
    <property type="component" value="Unassembled WGS sequence"/>
</dbReference>
<keyword evidence="1" id="KW-0812">Transmembrane</keyword>
<sequence length="79" mass="8526">MQNAAVHKASGAWEPGVDPGVLRNGRVFSIAPQGGEIDMTDRTLARFERRQIAAQYGTSAAIVAMWGMGLWVLAQLLLT</sequence>
<organism evidence="2 3">
    <name type="scientific">Hansschlegelia plantiphila</name>
    <dbReference type="NCBI Taxonomy" id="374655"/>
    <lineage>
        <taxon>Bacteria</taxon>
        <taxon>Pseudomonadati</taxon>
        <taxon>Pseudomonadota</taxon>
        <taxon>Alphaproteobacteria</taxon>
        <taxon>Hyphomicrobiales</taxon>
        <taxon>Methylopilaceae</taxon>
        <taxon>Hansschlegelia</taxon>
    </lineage>
</organism>
<feature type="transmembrane region" description="Helical" evidence="1">
    <location>
        <begin position="56"/>
        <end position="78"/>
    </location>
</feature>
<reference evidence="2" key="2">
    <citation type="submission" date="2023-01" db="EMBL/GenBank/DDBJ databases">
        <authorList>
            <person name="Sun Q."/>
            <person name="Evtushenko L."/>
        </authorList>
    </citation>
    <scope>NUCLEOTIDE SEQUENCE</scope>
    <source>
        <strain evidence="2">VKM B-2347</strain>
    </source>
</reference>
<accession>A0A9W6J2V9</accession>
<keyword evidence="1" id="KW-0472">Membrane</keyword>
<evidence type="ECO:0000256" key="1">
    <source>
        <dbReference type="SAM" id="Phobius"/>
    </source>
</evidence>
<dbReference type="EMBL" id="BSFI01000008">
    <property type="protein sequence ID" value="GLK68363.1"/>
    <property type="molecule type" value="Genomic_DNA"/>
</dbReference>
<name>A0A9W6J2V9_9HYPH</name>
<keyword evidence="3" id="KW-1185">Reference proteome</keyword>
<comment type="caution">
    <text evidence="2">The sequence shown here is derived from an EMBL/GenBank/DDBJ whole genome shotgun (WGS) entry which is preliminary data.</text>
</comment>
<gene>
    <name evidence="2" type="ORF">GCM10008179_20010</name>
</gene>
<proteinExistence type="predicted"/>
<evidence type="ECO:0000313" key="3">
    <source>
        <dbReference type="Proteomes" id="UP001143372"/>
    </source>
</evidence>
<dbReference type="AlphaFoldDB" id="A0A9W6J2V9"/>
<evidence type="ECO:0000313" key="2">
    <source>
        <dbReference type="EMBL" id="GLK68363.1"/>
    </source>
</evidence>
<reference evidence="2" key="1">
    <citation type="journal article" date="2014" name="Int. J. Syst. Evol. Microbiol.">
        <title>Complete genome sequence of Corynebacterium casei LMG S-19264T (=DSM 44701T), isolated from a smear-ripened cheese.</title>
        <authorList>
            <consortium name="US DOE Joint Genome Institute (JGI-PGF)"/>
            <person name="Walter F."/>
            <person name="Albersmeier A."/>
            <person name="Kalinowski J."/>
            <person name="Ruckert C."/>
        </authorList>
    </citation>
    <scope>NUCLEOTIDE SEQUENCE</scope>
    <source>
        <strain evidence="2">VKM B-2347</strain>
    </source>
</reference>
<protein>
    <submittedName>
        <fullName evidence="2">Uncharacterized protein</fullName>
    </submittedName>
</protein>